<evidence type="ECO:0000256" key="1">
    <source>
        <dbReference type="ARBA" id="ARBA00022679"/>
    </source>
</evidence>
<sequence>MQAKDNEPLLAGLRVLDLSQGIAGPYCGAILQQQGAEVIKVEPPGGDWARNMGIERDGFSAVVLAYNAGKSGLCVDAGVDAGRAVLQRVAQQVDIVIQNFRPGVVDRLGIGYETLASLNERLVYVSISGFGPDGPFADMPATDNVLQAMSGMMHANRGATGVPQKVGLYLADIAAAVYASQLACAALYRRSITGRGRHIQLSLLEACAAIQSSNILDAVFSSGLSPARSATAPGGVFRVSDGFITLATLNNGMFTRLCNVIGATHLLQDERFGSNQSRLAHAELLNEQVAVQLRGECLAHWLPGLKAADILHAAVGNYQDLLANTQVSHAGIFGEVRNAGLAALPRARHPGCPRSAAAESAPRIGEHTAKVLAGFGFTAREVGELVASRVVRVSEHAGK</sequence>
<accession>A0ABW1U1Q1</accession>
<evidence type="ECO:0000313" key="3">
    <source>
        <dbReference type="Proteomes" id="UP001596270"/>
    </source>
</evidence>
<dbReference type="Gene3D" id="3.30.1540.10">
    <property type="entry name" value="formyl-coa transferase, domain 3"/>
    <property type="match status" value="1"/>
</dbReference>
<dbReference type="PANTHER" id="PTHR48207">
    <property type="entry name" value="SUCCINATE--HYDROXYMETHYLGLUTARATE COA-TRANSFERASE"/>
    <property type="match status" value="1"/>
</dbReference>
<reference evidence="3" key="1">
    <citation type="journal article" date="2019" name="Int. J. Syst. Evol. Microbiol.">
        <title>The Global Catalogue of Microorganisms (GCM) 10K type strain sequencing project: providing services to taxonomists for standard genome sequencing and annotation.</title>
        <authorList>
            <consortium name="The Broad Institute Genomics Platform"/>
            <consortium name="The Broad Institute Genome Sequencing Center for Infectious Disease"/>
            <person name="Wu L."/>
            <person name="Ma J."/>
        </authorList>
    </citation>
    <scope>NUCLEOTIDE SEQUENCE [LARGE SCALE GENOMIC DNA]</scope>
    <source>
        <strain evidence="3">CCUG 39402</strain>
    </source>
</reference>
<dbReference type="InterPro" id="IPR023606">
    <property type="entry name" value="CoA-Trfase_III_dom_1_sf"/>
</dbReference>
<protein>
    <submittedName>
        <fullName evidence="2">CaiB/BaiF CoA transferase family protein</fullName>
    </submittedName>
</protein>
<dbReference type="GO" id="GO:0016740">
    <property type="term" value="F:transferase activity"/>
    <property type="evidence" value="ECO:0007669"/>
    <property type="project" value="UniProtKB-KW"/>
</dbReference>
<keyword evidence="1 2" id="KW-0808">Transferase</keyword>
<dbReference type="EMBL" id="JBHSRS010000083">
    <property type="protein sequence ID" value="MFC6283512.1"/>
    <property type="molecule type" value="Genomic_DNA"/>
</dbReference>
<proteinExistence type="predicted"/>
<comment type="caution">
    <text evidence="2">The sequence shown here is derived from an EMBL/GenBank/DDBJ whole genome shotgun (WGS) entry which is preliminary data.</text>
</comment>
<dbReference type="Pfam" id="PF02515">
    <property type="entry name" value="CoA_transf_3"/>
    <property type="match status" value="1"/>
</dbReference>
<name>A0ABW1U1Q1_9BURK</name>
<keyword evidence="3" id="KW-1185">Reference proteome</keyword>
<dbReference type="InterPro" id="IPR050483">
    <property type="entry name" value="CoA-transferase_III_domain"/>
</dbReference>
<dbReference type="RefSeq" id="WP_371438138.1">
    <property type="nucleotide sequence ID" value="NZ_JBHSRS010000083.1"/>
</dbReference>
<evidence type="ECO:0000313" key="2">
    <source>
        <dbReference type="EMBL" id="MFC6283512.1"/>
    </source>
</evidence>
<dbReference type="SUPFAM" id="SSF89796">
    <property type="entry name" value="CoA-transferase family III (CaiB/BaiF)"/>
    <property type="match status" value="1"/>
</dbReference>
<dbReference type="InterPro" id="IPR003673">
    <property type="entry name" value="CoA-Trfase_fam_III"/>
</dbReference>
<dbReference type="InterPro" id="IPR044855">
    <property type="entry name" value="CoA-Trfase_III_dom3_sf"/>
</dbReference>
<dbReference type="Gene3D" id="3.40.50.10540">
    <property type="entry name" value="Crotonobetainyl-coa:carnitine coa-transferase, domain 1"/>
    <property type="match status" value="1"/>
</dbReference>
<organism evidence="2 3">
    <name type="scientific">Polaromonas aquatica</name>
    <dbReference type="NCBI Taxonomy" id="332657"/>
    <lineage>
        <taxon>Bacteria</taxon>
        <taxon>Pseudomonadati</taxon>
        <taxon>Pseudomonadota</taxon>
        <taxon>Betaproteobacteria</taxon>
        <taxon>Burkholderiales</taxon>
        <taxon>Comamonadaceae</taxon>
        <taxon>Polaromonas</taxon>
    </lineage>
</organism>
<dbReference type="PANTHER" id="PTHR48207:SF4">
    <property type="entry name" value="BLL6097 PROTEIN"/>
    <property type="match status" value="1"/>
</dbReference>
<dbReference type="Proteomes" id="UP001596270">
    <property type="component" value="Unassembled WGS sequence"/>
</dbReference>
<gene>
    <name evidence="2" type="ORF">ACFQND_19970</name>
</gene>